<reference evidence="1" key="1">
    <citation type="submission" date="2023-03" db="EMBL/GenBank/DDBJ databases">
        <authorList>
            <person name="Steffen K."/>
            <person name="Cardenas P."/>
        </authorList>
    </citation>
    <scope>NUCLEOTIDE SEQUENCE</scope>
</reference>
<dbReference type="EMBL" id="CASHTH010001828">
    <property type="protein sequence ID" value="CAI8020432.1"/>
    <property type="molecule type" value="Genomic_DNA"/>
</dbReference>
<proteinExistence type="predicted"/>
<evidence type="ECO:0000313" key="1">
    <source>
        <dbReference type="EMBL" id="CAI8020432.1"/>
    </source>
</evidence>
<protein>
    <submittedName>
        <fullName evidence="1">Uncharacterized protein</fullName>
    </submittedName>
</protein>
<gene>
    <name evidence="1" type="ORF">GBAR_LOCUS12222</name>
</gene>
<dbReference type="AlphaFoldDB" id="A0AA35S1P3"/>
<evidence type="ECO:0000313" key="2">
    <source>
        <dbReference type="Proteomes" id="UP001174909"/>
    </source>
</evidence>
<comment type="caution">
    <text evidence="1">The sequence shown here is derived from an EMBL/GenBank/DDBJ whole genome shotgun (WGS) entry which is preliminary data.</text>
</comment>
<organism evidence="1 2">
    <name type="scientific">Geodia barretti</name>
    <name type="common">Barrett's horny sponge</name>
    <dbReference type="NCBI Taxonomy" id="519541"/>
    <lineage>
        <taxon>Eukaryota</taxon>
        <taxon>Metazoa</taxon>
        <taxon>Porifera</taxon>
        <taxon>Demospongiae</taxon>
        <taxon>Heteroscleromorpha</taxon>
        <taxon>Tetractinellida</taxon>
        <taxon>Astrophorina</taxon>
        <taxon>Geodiidae</taxon>
        <taxon>Geodia</taxon>
    </lineage>
</organism>
<sequence>MPESHSHMCIHRTSTCTHYHPVFTATVHMLIQIQHQYENNFSLNCRCKPTGSIMNLHTCIYPQLHKLSLLYLIQLFTLLCKKNPPCIIHMLIQIQHQYENNFSLNCRCKPTGSIMNLHACIYPQLHKLSLLYLIQLFTLCCKKNPCIIYRPGIDTEVATVFTVNG</sequence>
<dbReference type="Proteomes" id="UP001174909">
    <property type="component" value="Unassembled WGS sequence"/>
</dbReference>
<accession>A0AA35S1P3</accession>
<keyword evidence="2" id="KW-1185">Reference proteome</keyword>
<name>A0AA35S1P3_GEOBA</name>